<comment type="caution">
    <text evidence="8">The sequence shown here is derived from an EMBL/GenBank/DDBJ whole genome shotgun (WGS) entry which is preliminary data.</text>
</comment>
<proteinExistence type="inferred from homology"/>
<dbReference type="GO" id="GO:0008380">
    <property type="term" value="P:RNA splicing"/>
    <property type="evidence" value="ECO:0007669"/>
    <property type="project" value="UniProtKB-KW"/>
</dbReference>
<dbReference type="GO" id="GO:0005681">
    <property type="term" value="C:spliceosomal complex"/>
    <property type="evidence" value="ECO:0007669"/>
    <property type="project" value="UniProtKB-KW"/>
</dbReference>
<organism evidence="8 9">
    <name type="scientific">Effrenium voratum</name>
    <dbReference type="NCBI Taxonomy" id="2562239"/>
    <lineage>
        <taxon>Eukaryota</taxon>
        <taxon>Sar</taxon>
        <taxon>Alveolata</taxon>
        <taxon>Dinophyceae</taxon>
        <taxon>Suessiales</taxon>
        <taxon>Symbiodiniaceae</taxon>
        <taxon>Effrenium</taxon>
    </lineage>
</organism>
<evidence type="ECO:0000256" key="4">
    <source>
        <dbReference type="ARBA" id="ARBA00022728"/>
    </source>
</evidence>
<dbReference type="EMBL" id="CAUJNA010003605">
    <property type="protein sequence ID" value="CAJ1405838.1"/>
    <property type="molecule type" value="Genomic_DNA"/>
</dbReference>
<feature type="region of interest" description="Disordered" evidence="7">
    <location>
        <begin position="71"/>
        <end position="99"/>
    </location>
</feature>
<feature type="region of interest" description="Disordered" evidence="7">
    <location>
        <begin position="602"/>
        <end position="622"/>
    </location>
</feature>
<evidence type="ECO:0000313" key="9">
    <source>
        <dbReference type="Proteomes" id="UP001178507"/>
    </source>
</evidence>
<dbReference type="AlphaFoldDB" id="A0AA36JIX1"/>
<sequence>MTSLPSGLASLKDFPLPPLVHPETLLAAAKKCAEFGGDKELLDAAALAGILLQAHALRAHRELAEAGIAPPGVEEALPPSRPAPPPPPEPGPREPEVEVPDAQLSLQAKQAMAAAAATNLRIRKQAPPEPEPLPELPPPPMPNGQAAIAPNLAVLNMVPQGMVAPRMVMPAQNAPMPQAPRRRPADTFREAEPREERVEEKPPEEELSEHLEHHPKVPIQDSEPIRCHFHRKPQLNCRICRRVYYSAIDPAQKKDDKKSEKKEDEALGVRMRGAEAFEITNKQTYNFNSMLRDQILKNTYFKTLVKIDTFEGIMDEMYQYVETAETYGGGSTTVPSSLFCCLYRLFTIGLSYDELNLLCESKDWPYIRCCGFLYIRFGCAPEKLWDLLGEYCVDDEEFEPSKSTPGFTVTIGEYVESLLMDERYYYSTLPRIPMGVKKKIEEKVAPLGQYRKRAAQNKSTLHLFKEPGTAVEACRDNGVWVQGAVVQVIESISTRISVRVLANGKEEVYHLGRVILRAKAAPIPVAEPESEERDRSRSRSPKREGRSGSPDLTRNRGQSLDEMLEELRAKQRERAVCSTGKDYARKPIGFMSGLAMKRDVGQASTRLREEETYAPRQVEHRKQMAEELNLGRPETERDREQQLLKQQLFEKYGNINPRAVTKEQQPADFEEDSARLRLG</sequence>
<reference evidence="8" key="1">
    <citation type="submission" date="2023-08" db="EMBL/GenBank/DDBJ databases">
        <authorList>
            <person name="Chen Y."/>
            <person name="Shah S."/>
            <person name="Dougan E. K."/>
            <person name="Thang M."/>
            <person name="Chan C."/>
        </authorList>
    </citation>
    <scope>NUCLEOTIDE SEQUENCE</scope>
</reference>
<feature type="region of interest" description="Disordered" evidence="7">
    <location>
        <begin position="172"/>
        <end position="214"/>
    </location>
</feature>
<dbReference type="InterPro" id="IPR005037">
    <property type="entry name" value="PRP38"/>
</dbReference>
<dbReference type="Pfam" id="PF03371">
    <property type="entry name" value="PRP38"/>
    <property type="match status" value="1"/>
</dbReference>
<keyword evidence="9" id="KW-1185">Reference proteome</keyword>
<evidence type="ECO:0008006" key="10">
    <source>
        <dbReference type="Google" id="ProtNLM"/>
    </source>
</evidence>
<evidence type="ECO:0000256" key="2">
    <source>
        <dbReference type="ARBA" id="ARBA00006164"/>
    </source>
</evidence>
<feature type="compositionally biased region" description="Basic and acidic residues" evidence="7">
    <location>
        <begin position="532"/>
        <end position="546"/>
    </location>
</feature>
<evidence type="ECO:0000313" key="8">
    <source>
        <dbReference type="EMBL" id="CAJ1405838.1"/>
    </source>
</evidence>
<keyword evidence="6" id="KW-0539">Nucleus</keyword>
<accession>A0AA36JIX1</accession>
<dbReference type="GO" id="GO:0006397">
    <property type="term" value="P:mRNA processing"/>
    <property type="evidence" value="ECO:0007669"/>
    <property type="project" value="UniProtKB-KW"/>
</dbReference>
<dbReference type="PANTHER" id="PTHR23142">
    <property type="entry name" value="PRE-MRNA-SPLICING FACTOR 38A-RELATED"/>
    <property type="match status" value="1"/>
</dbReference>
<evidence type="ECO:0000256" key="1">
    <source>
        <dbReference type="ARBA" id="ARBA00004123"/>
    </source>
</evidence>
<evidence type="ECO:0000256" key="7">
    <source>
        <dbReference type="SAM" id="MobiDB-lite"/>
    </source>
</evidence>
<feature type="compositionally biased region" description="Basic and acidic residues" evidence="7">
    <location>
        <begin position="183"/>
        <end position="201"/>
    </location>
</feature>
<keyword evidence="4" id="KW-0747">Spliceosome</keyword>
<evidence type="ECO:0000256" key="5">
    <source>
        <dbReference type="ARBA" id="ARBA00023187"/>
    </source>
</evidence>
<feature type="region of interest" description="Disordered" evidence="7">
    <location>
        <begin position="524"/>
        <end position="559"/>
    </location>
</feature>
<keyword evidence="3" id="KW-0507">mRNA processing</keyword>
<evidence type="ECO:0000256" key="3">
    <source>
        <dbReference type="ARBA" id="ARBA00022664"/>
    </source>
</evidence>
<evidence type="ECO:0000256" key="6">
    <source>
        <dbReference type="ARBA" id="ARBA00023242"/>
    </source>
</evidence>
<name>A0AA36JIX1_9DINO</name>
<dbReference type="Proteomes" id="UP001178507">
    <property type="component" value="Unassembled WGS sequence"/>
</dbReference>
<comment type="subcellular location">
    <subcellularLocation>
        <location evidence="1">Nucleus</location>
    </subcellularLocation>
</comment>
<feature type="compositionally biased region" description="Pro residues" evidence="7">
    <location>
        <begin position="79"/>
        <end position="90"/>
    </location>
</feature>
<feature type="region of interest" description="Disordered" evidence="7">
    <location>
        <begin position="655"/>
        <end position="679"/>
    </location>
</feature>
<keyword evidence="5" id="KW-0508">mRNA splicing</keyword>
<gene>
    <name evidence="8" type="ORF">EVOR1521_LOCUS27953</name>
</gene>
<protein>
    <recommendedName>
        <fullName evidence="10">Pre-mRNA-splicing factor 38</fullName>
    </recommendedName>
</protein>
<comment type="similarity">
    <text evidence="2">Belongs to the PRP38 family.</text>
</comment>